<proteinExistence type="predicted"/>
<feature type="region of interest" description="Disordered" evidence="1">
    <location>
        <begin position="31"/>
        <end position="56"/>
    </location>
</feature>
<sequence>MAAHVEYSNFSSGYAWAKCSECGWKGTKQIGAGPLSNKVARKEADAHNAEAHAEPAPAFRPGQFVAAKNGQGGVYMINRIVPADNWAPARYELDNGSVDVRKRGRSGLHPVAKIDRYYKALA</sequence>
<keyword evidence="3" id="KW-1185">Reference proteome</keyword>
<dbReference type="EMBL" id="MW055910">
    <property type="protein sequence ID" value="QPX62389.1"/>
    <property type="molecule type" value="Genomic_DNA"/>
</dbReference>
<evidence type="ECO:0000313" key="3">
    <source>
        <dbReference type="Proteomes" id="UP000596188"/>
    </source>
</evidence>
<evidence type="ECO:0000256" key="1">
    <source>
        <dbReference type="SAM" id="MobiDB-lite"/>
    </source>
</evidence>
<dbReference type="GeneID" id="77954214"/>
<reference evidence="3" key="1">
    <citation type="submission" date="2020-10" db="EMBL/GenBank/DDBJ databases">
        <authorList>
            <person name="Pedlow M.R."/>
            <person name="Boone T.C."/>
            <person name="Arceneaux K.R."/>
            <person name="Griffin M.J."/>
            <person name="Johnson S.N."/>
            <person name="Melancon R.M."/>
            <person name="Middlebrooks S.K."/>
            <person name="Starkey K.D."/>
            <person name="Young C.N."/>
            <person name="Landry C.A."/>
            <person name="Garlena R.A."/>
            <person name="Russell D.A."/>
            <person name="Jacobs-Sera D."/>
            <person name="Hatfull G.F."/>
        </authorList>
    </citation>
    <scope>NUCLEOTIDE SEQUENCE [LARGE SCALE GENOMIC DNA]</scope>
</reference>
<accession>A0A7T3N3B5</accession>
<dbReference type="Proteomes" id="UP000596188">
    <property type="component" value="Segment"/>
</dbReference>
<name>A0A7T3N3B5_9CAUD</name>
<dbReference type="KEGG" id="vg:77954214"/>
<evidence type="ECO:0000313" key="2">
    <source>
        <dbReference type="EMBL" id="QPX62389.1"/>
    </source>
</evidence>
<gene>
    <name evidence="2" type="primary">58</name>
    <name evidence="2" type="ORF">SEA_TBONE_58</name>
</gene>
<organism evidence="2 3">
    <name type="scientific">Arthrobacter phage Tbone</name>
    <dbReference type="NCBI Taxonomy" id="2790983"/>
    <lineage>
        <taxon>Viruses</taxon>
        <taxon>Duplodnaviria</taxon>
        <taxon>Heunggongvirae</taxon>
        <taxon>Uroviricota</taxon>
        <taxon>Caudoviricetes</taxon>
        <taxon>Casidaviridae</taxon>
        <taxon>Yangvirus</taxon>
        <taxon>Yangvirus tbone</taxon>
    </lineage>
</organism>
<protein>
    <submittedName>
        <fullName evidence="2">Uncharacterized protein</fullName>
    </submittedName>
</protein>
<dbReference type="RefSeq" id="YP_010677829.1">
    <property type="nucleotide sequence ID" value="NC_071026.1"/>
</dbReference>
<feature type="compositionally biased region" description="Basic and acidic residues" evidence="1">
    <location>
        <begin position="40"/>
        <end position="53"/>
    </location>
</feature>